<dbReference type="RefSeq" id="WP_340541344.1">
    <property type="nucleotide sequence ID" value="NZ_JBBLXS010000074.1"/>
</dbReference>
<evidence type="ECO:0000313" key="3">
    <source>
        <dbReference type="Proteomes" id="UP001384579"/>
    </source>
</evidence>
<comment type="caution">
    <text evidence="2">The sequence shown here is derived from an EMBL/GenBank/DDBJ whole genome shotgun (WGS) entry which is preliminary data.</text>
</comment>
<sequence length="192" mass="22287">MTLALQEPLIEDHLVLLGISWLQLEALDTVLAEVPGVRLFYLDGFLEIMTLSLEHEETNGTLRSLIEAYMREKNIRFYIRGSATLGSEETQGRKEPDESYNLETKKPNPDLVIEVILTSGGLDKLEFYKRIGVREVWFWEDGLITIYHLRGEYEKVSHSLLLPDLNIDLLSRYVIYYDQYDAVTEFLQALRN</sequence>
<organism evidence="2 3">
    <name type="scientific">Microcoleus anatoxicus PTRS2</name>
    <dbReference type="NCBI Taxonomy" id="2705321"/>
    <lineage>
        <taxon>Bacteria</taxon>
        <taxon>Bacillati</taxon>
        <taxon>Cyanobacteriota</taxon>
        <taxon>Cyanophyceae</taxon>
        <taxon>Oscillatoriophycideae</taxon>
        <taxon>Oscillatoriales</taxon>
        <taxon>Microcoleaceae</taxon>
        <taxon>Microcoleus</taxon>
        <taxon>Microcoleus anatoxicus</taxon>
    </lineage>
</organism>
<dbReference type="PANTHER" id="PTHR47152">
    <property type="entry name" value="SLR2084 PROTEIN-RELATED"/>
    <property type="match status" value="1"/>
</dbReference>
<evidence type="ECO:0000259" key="1">
    <source>
        <dbReference type="Pfam" id="PF05685"/>
    </source>
</evidence>
<dbReference type="InterPro" id="IPR012296">
    <property type="entry name" value="Nuclease_put_TT1808"/>
</dbReference>
<protein>
    <submittedName>
        <fullName evidence="2">Uma2 family endonuclease</fullName>
    </submittedName>
</protein>
<gene>
    <name evidence="2" type="ORF">WMG39_07975</name>
</gene>
<dbReference type="InterPro" id="IPR008538">
    <property type="entry name" value="Uma2"/>
</dbReference>
<dbReference type="Proteomes" id="UP001384579">
    <property type="component" value="Unassembled WGS sequence"/>
</dbReference>
<keyword evidence="2" id="KW-0378">Hydrolase</keyword>
<feature type="domain" description="Putative restriction endonuclease" evidence="1">
    <location>
        <begin position="28"/>
        <end position="158"/>
    </location>
</feature>
<keyword evidence="2" id="KW-0540">Nuclease</keyword>
<dbReference type="GO" id="GO:0004519">
    <property type="term" value="F:endonuclease activity"/>
    <property type="evidence" value="ECO:0007669"/>
    <property type="project" value="UniProtKB-KW"/>
</dbReference>
<accession>A0ABU8YK77</accession>
<keyword evidence="3" id="KW-1185">Reference proteome</keyword>
<dbReference type="SUPFAM" id="SSF52980">
    <property type="entry name" value="Restriction endonuclease-like"/>
    <property type="match status" value="1"/>
</dbReference>
<name>A0ABU8YK77_9CYAN</name>
<reference evidence="2 3" key="1">
    <citation type="journal article" date="2020" name="Harmful Algae">
        <title>Molecular and morphological characterization of a novel dihydroanatoxin-a producing Microcoleus species (cyanobacteria) from the Russian River, California, USA.</title>
        <authorList>
            <person name="Conklin K.Y."/>
            <person name="Stancheva R."/>
            <person name="Otten T.G."/>
            <person name="Fadness R."/>
            <person name="Boyer G.L."/>
            <person name="Read B."/>
            <person name="Zhang X."/>
            <person name="Sheath R.G."/>
        </authorList>
    </citation>
    <scope>NUCLEOTIDE SEQUENCE [LARGE SCALE GENOMIC DNA]</scope>
    <source>
        <strain evidence="2 3">PTRS2</strain>
    </source>
</reference>
<dbReference type="EMBL" id="JBBLXS010000074">
    <property type="protein sequence ID" value="MEK0184794.1"/>
    <property type="molecule type" value="Genomic_DNA"/>
</dbReference>
<dbReference type="PANTHER" id="PTHR47152:SF3">
    <property type="entry name" value="SLR1613 PROTEIN"/>
    <property type="match status" value="1"/>
</dbReference>
<dbReference type="CDD" id="cd06260">
    <property type="entry name" value="DUF820-like"/>
    <property type="match status" value="1"/>
</dbReference>
<dbReference type="InterPro" id="IPR011335">
    <property type="entry name" value="Restrct_endonuc-II-like"/>
</dbReference>
<evidence type="ECO:0000313" key="2">
    <source>
        <dbReference type="EMBL" id="MEK0184794.1"/>
    </source>
</evidence>
<keyword evidence="2" id="KW-0255">Endonuclease</keyword>
<dbReference type="Pfam" id="PF05685">
    <property type="entry name" value="Uma2"/>
    <property type="match status" value="1"/>
</dbReference>
<proteinExistence type="predicted"/>
<dbReference type="Gene3D" id="3.90.1570.10">
    <property type="entry name" value="tt1808, chain A"/>
    <property type="match status" value="1"/>
</dbReference>